<name>A0A5C5WIN3_9PLAN</name>
<organism evidence="3 4">
    <name type="scientific">Thalassoglobus neptunius</name>
    <dbReference type="NCBI Taxonomy" id="1938619"/>
    <lineage>
        <taxon>Bacteria</taxon>
        <taxon>Pseudomonadati</taxon>
        <taxon>Planctomycetota</taxon>
        <taxon>Planctomycetia</taxon>
        <taxon>Planctomycetales</taxon>
        <taxon>Planctomycetaceae</taxon>
        <taxon>Thalassoglobus</taxon>
    </lineage>
</organism>
<feature type="signal peptide" evidence="2">
    <location>
        <begin position="1"/>
        <end position="23"/>
    </location>
</feature>
<dbReference type="InterPro" id="IPR036034">
    <property type="entry name" value="PDZ_sf"/>
</dbReference>
<dbReference type="SUPFAM" id="SSF50156">
    <property type="entry name" value="PDZ domain-like"/>
    <property type="match status" value="1"/>
</dbReference>
<dbReference type="Proteomes" id="UP000317243">
    <property type="component" value="Unassembled WGS sequence"/>
</dbReference>
<accession>A0A5C5WIN3</accession>
<dbReference type="RefSeq" id="WP_146511249.1">
    <property type="nucleotide sequence ID" value="NZ_SIHI01000017.1"/>
</dbReference>
<sequence length="196" mass="20690" precursor="true">MKLFTTAAATLLLVSTLNVQAQAQGIQTQSGLLLGVYVQAVNQGMYVTSTIPGYSAVGRLHPGDILMRATADGQVIYNLRSLRELEMAKSAIGPNREAAIEFFRPGYGVQYAWVEFTPLMGPAAVSSSGVKQYGAQFKLESEKPGARNMFKKGSSNPPKGKPGGNPFNNFNQKPGNQGGFGNGGGGSKNPGSLFGR</sequence>
<evidence type="ECO:0000256" key="1">
    <source>
        <dbReference type="SAM" id="MobiDB-lite"/>
    </source>
</evidence>
<evidence type="ECO:0000313" key="3">
    <source>
        <dbReference type="EMBL" id="TWT49871.1"/>
    </source>
</evidence>
<feature type="chain" id="PRO_5022902058" description="PDZ domain-containing protein" evidence="2">
    <location>
        <begin position="24"/>
        <end position="196"/>
    </location>
</feature>
<keyword evidence="4" id="KW-1185">Reference proteome</keyword>
<evidence type="ECO:0000313" key="4">
    <source>
        <dbReference type="Proteomes" id="UP000317243"/>
    </source>
</evidence>
<feature type="compositionally biased region" description="Low complexity" evidence="1">
    <location>
        <begin position="151"/>
        <end position="175"/>
    </location>
</feature>
<keyword evidence="2" id="KW-0732">Signal</keyword>
<evidence type="ECO:0008006" key="5">
    <source>
        <dbReference type="Google" id="ProtNLM"/>
    </source>
</evidence>
<dbReference type="EMBL" id="SIHI01000017">
    <property type="protein sequence ID" value="TWT49871.1"/>
    <property type="molecule type" value="Genomic_DNA"/>
</dbReference>
<gene>
    <name evidence="3" type="ORF">KOR42_38230</name>
</gene>
<protein>
    <recommendedName>
        <fullName evidence="5">PDZ domain-containing protein</fullName>
    </recommendedName>
</protein>
<dbReference type="OrthoDB" id="286214at2"/>
<proteinExistence type="predicted"/>
<feature type="region of interest" description="Disordered" evidence="1">
    <location>
        <begin position="144"/>
        <end position="196"/>
    </location>
</feature>
<dbReference type="AlphaFoldDB" id="A0A5C5WIN3"/>
<feature type="compositionally biased region" description="Gly residues" evidence="1">
    <location>
        <begin position="176"/>
        <end position="188"/>
    </location>
</feature>
<comment type="caution">
    <text evidence="3">The sequence shown here is derived from an EMBL/GenBank/DDBJ whole genome shotgun (WGS) entry which is preliminary data.</text>
</comment>
<evidence type="ECO:0000256" key="2">
    <source>
        <dbReference type="SAM" id="SignalP"/>
    </source>
</evidence>
<reference evidence="3 4" key="1">
    <citation type="submission" date="2019-02" db="EMBL/GenBank/DDBJ databases">
        <title>Deep-cultivation of Planctomycetes and their phenomic and genomic characterization uncovers novel biology.</title>
        <authorList>
            <person name="Wiegand S."/>
            <person name="Jogler M."/>
            <person name="Boedeker C."/>
            <person name="Pinto D."/>
            <person name="Vollmers J."/>
            <person name="Rivas-Marin E."/>
            <person name="Kohn T."/>
            <person name="Peeters S.H."/>
            <person name="Heuer A."/>
            <person name="Rast P."/>
            <person name="Oberbeckmann S."/>
            <person name="Bunk B."/>
            <person name="Jeske O."/>
            <person name="Meyerdierks A."/>
            <person name="Storesund J.E."/>
            <person name="Kallscheuer N."/>
            <person name="Luecker S."/>
            <person name="Lage O.M."/>
            <person name="Pohl T."/>
            <person name="Merkel B.J."/>
            <person name="Hornburger P."/>
            <person name="Mueller R.-W."/>
            <person name="Bruemmer F."/>
            <person name="Labrenz M."/>
            <person name="Spormann A.M."/>
            <person name="Op Den Camp H."/>
            <person name="Overmann J."/>
            <person name="Amann R."/>
            <person name="Jetten M.S.M."/>
            <person name="Mascher T."/>
            <person name="Medema M.H."/>
            <person name="Devos D.P."/>
            <person name="Kaster A.-K."/>
            <person name="Ovreas L."/>
            <person name="Rohde M."/>
            <person name="Galperin M.Y."/>
            <person name="Jogler C."/>
        </authorList>
    </citation>
    <scope>NUCLEOTIDE SEQUENCE [LARGE SCALE GENOMIC DNA]</scope>
    <source>
        <strain evidence="3 4">KOR42</strain>
    </source>
</reference>